<name>A0A1G9CJU7_9RHOB</name>
<evidence type="ECO:0000259" key="3">
    <source>
        <dbReference type="Pfam" id="PF00248"/>
    </source>
</evidence>
<dbReference type="InterPro" id="IPR023210">
    <property type="entry name" value="NADP_OxRdtase_dom"/>
</dbReference>
<dbReference type="Gene3D" id="3.20.20.100">
    <property type="entry name" value="NADP-dependent oxidoreductase domain"/>
    <property type="match status" value="1"/>
</dbReference>
<gene>
    <name evidence="4" type="ORF">SAMN04487971_101249</name>
</gene>
<dbReference type="RefSeq" id="WP_090751813.1">
    <property type="nucleotide sequence ID" value="NZ_FNGE01000001.1"/>
</dbReference>
<sequence length="352" mass="37862">MIDTRKLGGLTVSDICLGTMTFGKDTPKDEALAQMDRAIGAGITFWDTAEMYPVNPAAAETYGRTEEIIGEWLASRGGRERLQIATKASGPNGGHTRGGKGFEPGNIAQAVDDSLRRLGTDHIELYQLHWPKRGSYAFRQNWTFDPSRASKARVQDHMDGILEALRGVVAAGKVREFGLSNETAWGTMAWLAAADRTGGPRVVSVQNEYGPLCRLYDTDLAEVGHKENVTLLAYSPLAAGLLTGKYAGGTLPPDSRAATGMPRGEDGRLGGRMTARGIAAADAWGDMARGLGLDPIHAAIAFVRQRPFPSVPIVGATRMTQLDHLLAGLDVRLDAEAMKAIDAFHRAHPLPY</sequence>
<dbReference type="PANTHER" id="PTHR43364">
    <property type="entry name" value="NADH-SPECIFIC METHYLGLYOXAL REDUCTASE-RELATED"/>
    <property type="match status" value="1"/>
</dbReference>
<keyword evidence="1" id="KW-0560">Oxidoreductase</keyword>
<evidence type="ECO:0000313" key="4">
    <source>
        <dbReference type="EMBL" id="SDK51967.1"/>
    </source>
</evidence>
<feature type="region of interest" description="Disordered" evidence="2">
    <location>
        <begin position="86"/>
        <end position="106"/>
    </location>
</feature>
<dbReference type="EMBL" id="FNGE01000001">
    <property type="protein sequence ID" value="SDK51967.1"/>
    <property type="molecule type" value="Genomic_DNA"/>
</dbReference>
<evidence type="ECO:0000313" key="5">
    <source>
        <dbReference type="Proteomes" id="UP000199555"/>
    </source>
</evidence>
<organism evidence="4 5">
    <name type="scientific">Paracoccus chinensis</name>
    <dbReference type="NCBI Taxonomy" id="525640"/>
    <lineage>
        <taxon>Bacteria</taxon>
        <taxon>Pseudomonadati</taxon>
        <taxon>Pseudomonadota</taxon>
        <taxon>Alphaproteobacteria</taxon>
        <taxon>Rhodobacterales</taxon>
        <taxon>Paracoccaceae</taxon>
        <taxon>Paracoccus</taxon>
    </lineage>
</organism>
<evidence type="ECO:0000256" key="1">
    <source>
        <dbReference type="ARBA" id="ARBA00023002"/>
    </source>
</evidence>
<dbReference type="SUPFAM" id="SSF51430">
    <property type="entry name" value="NAD(P)-linked oxidoreductase"/>
    <property type="match status" value="1"/>
</dbReference>
<feature type="compositionally biased region" description="Gly residues" evidence="2">
    <location>
        <begin position="91"/>
        <end position="102"/>
    </location>
</feature>
<protein>
    <submittedName>
        <fullName evidence="4">Predicted oxidoreductase</fullName>
    </submittedName>
</protein>
<accession>A0A1G9CJU7</accession>
<dbReference type="OrthoDB" id="9803483at2"/>
<dbReference type="GO" id="GO:0016491">
    <property type="term" value="F:oxidoreductase activity"/>
    <property type="evidence" value="ECO:0007669"/>
    <property type="project" value="UniProtKB-KW"/>
</dbReference>
<dbReference type="AlphaFoldDB" id="A0A1G9CJU7"/>
<reference evidence="5" key="1">
    <citation type="submission" date="2016-10" db="EMBL/GenBank/DDBJ databases">
        <authorList>
            <person name="Varghese N."/>
            <person name="Submissions S."/>
        </authorList>
    </citation>
    <scope>NUCLEOTIDE SEQUENCE [LARGE SCALE GENOMIC DNA]</scope>
    <source>
        <strain evidence="5">CGMCC 1.7655</strain>
    </source>
</reference>
<feature type="domain" description="NADP-dependent oxidoreductase" evidence="3">
    <location>
        <begin position="15"/>
        <end position="344"/>
    </location>
</feature>
<dbReference type="Pfam" id="PF00248">
    <property type="entry name" value="Aldo_ket_red"/>
    <property type="match status" value="1"/>
</dbReference>
<dbReference type="STRING" id="525640.SAMN04487971_101249"/>
<proteinExistence type="predicted"/>
<dbReference type="PANTHER" id="PTHR43364:SF4">
    <property type="entry name" value="NAD(P)-LINKED OXIDOREDUCTASE SUPERFAMILY PROTEIN"/>
    <property type="match status" value="1"/>
</dbReference>
<dbReference type="Proteomes" id="UP000199555">
    <property type="component" value="Unassembled WGS sequence"/>
</dbReference>
<dbReference type="InterPro" id="IPR036812">
    <property type="entry name" value="NAD(P)_OxRdtase_dom_sf"/>
</dbReference>
<keyword evidence="5" id="KW-1185">Reference proteome</keyword>
<evidence type="ECO:0000256" key="2">
    <source>
        <dbReference type="SAM" id="MobiDB-lite"/>
    </source>
</evidence>
<dbReference type="InterPro" id="IPR050523">
    <property type="entry name" value="AKR_Detox_Biosynth"/>
</dbReference>